<dbReference type="SUPFAM" id="SSF89372">
    <property type="entry name" value="Fucose-specific lectin"/>
    <property type="match status" value="2"/>
</dbReference>
<keyword evidence="3" id="KW-1185">Reference proteome</keyword>
<gene>
    <name evidence="2" type="ORF">PT015_20025</name>
</gene>
<evidence type="ECO:0000313" key="2">
    <source>
        <dbReference type="EMBL" id="WIM87130.1"/>
    </source>
</evidence>
<feature type="domain" description="PLL-like beta propeller" evidence="1">
    <location>
        <begin position="24"/>
        <end position="180"/>
    </location>
</feature>
<accession>A0ABY8VVU5</accession>
<dbReference type="Pfam" id="PF26607">
    <property type="entry name" value="DUF8189"/>
    <property type="match status" value="1"/>
</dbReference>
<dbReference type="EMBL" id="CP126981">
    <property type="protein sequence ID" value="WIM87130.1"/>
    <property type="molecule type" value="Genomic_DNA"/>
</dbReference>
<evidence type="ECO:0000313" key="3">
    <source>
        <dbReference type="Proteomes" id="UP001236585"/>
    </source>
</evidence>
<dbReference type="RefSeq" id="WP_285186740.1">
    <property type="nucleotide sequence ID" value="NZ_CP126981.1"/>
</dbReference>
<organism evidence="2 3">
    <name type="scientific">Candidatus Mycobacterium wuenschmannii</name>
    <dbReference type="NCBI Taxonomy" id="3027808"/>
    <lineage>
        <taxon>Bacteria</taxon>
        <taxon>Bacillati</taxon>
        <taxon>Actinomycetota</taxon>
        <taxon>Actinomycetes</taxon>
        <taxon>Mycobacteriales</taxon>
        <taxon>Mycobacteriaceae</taxon>
        <taxon>Mycobacterium</taxon>
    </lineage>
</organism>
<protein>
    <recommendedName>
        <fullName evidence="1">PLL-like beta propeller domain-containing protein</fullName>
    </recommendedName>
</protein>
<sequence length="1374" mass="149414">MSTGEGVDVPEYGKAVVTQRDPFHLDVFMRSPADTLLHIWGRDGDADAFDNAMDLGGLLDSEPVAVKRHPAGMDVFALSMTVVGAHEGPKILHWSWAPGTGLWSGPEELPGFAATTPAVVADDDWLYVFARSVDGSILWWWKHGDRPWKERGVLVNGPRIAVGDPVVIRRAGGQIDIYYAARHPDVESGDLNDKRLKFVVDTVTRDANNHHSIKEHELVTGNRLKFTSTALTAFSRAATRQDIYVRSVDGKLIHWGFGGLDVVSETDQGWYGPEAIVDTTTFPLTLDPIAVNRIGQADIFVLDKGTSRLRRWNWNELAWAPADAGPATFRSNPAAISRNKDTIELVVRTGDYEVTVWKWAEGTPGSWSGPKVWTASLFKQDPPNDPLAGTADDAPPDFLIVRPQDHVVLGVTAPGHSVRLDAAPGPPTLQLPGGDVVLTFPPQHIAEQASRPGATAGGGIWAALLSGPSRLPIDEIRDPLITSSELLAAFDGHSIDAEDNAIELPRGLIIAPETAADQAAPVVRHPTNPIGSVGTYGIWRSRIESTGDGDLHIRALRAGRDENFTVALPKADRILIAELCDGVPTEKLPVAKRLELSCLGGTLTASGKWRTYEWDHNAVLGRDQTVRTAIKGVLYPFGHRAVWVEMTERSTDEDVAVLRKISTLYITEPVKHLGADAPNNLRNAFPFSEVEIGTREYRNLDNAVWKEIPRPSKAAGELQSDCEDLRHRLDRLRDEVFLGGAIGGVTTEALAQGTPAAVKYLQMYAQLQRFEALLALLDEQGIGTVGVKTFFTPFTKGRPLQFPIRCRAKNGDVHFPQELIFVADLDLNGDFRPLFRSLSDSRVTAAVFTEYERSGGGVIDLPSVPIDLLPHTPPTFADAPTELQTSIHEVRRLNIVGNHHLRGFLPTLGVPGDAKSWAAYVGMPTVRSLIGQDPTTKVLFTPEYLRDSDVDVPLKLMDQLVLDFTEIKDRAGGLAGPKLVVDRISRLNGLANTDPRSLIAEGASLLGFSLKDLLGAIDVPPELKTIVRDGVPNEVRMKWQTVPLQAVPMFKPGPDSTVTIDVVSSGLHNDTFCVANNFTLQIPSPGPDADATEALIEIDFKAITFRQNTGEAPKVSVDISDIRFVGRLHLLTSLQEAIGGFDKLPVKIEAAKDKVVARYQLPLPDVSAMSFVMSNLVFSAALTIPFTKDPVSIAVGFASRERPFTLTVLMFGGGGYVDLELDYTGLRRLEISLQFGAAIGMNFGVGKAEVHAFGGIRYALVSGSAMLTGYIHIGGSLDVLGLVSVSVELRVELAYNFKHNWLVGRATIVIDIDITLYSDSFELDSGEWVIAGGSGTHELSNSRPAQFIARPEPDPAGLKAWESYRSAFTGVPQA</sequence>
<dbReference type="Proteomes" id="UP001236585">
    <property type="component" value="Chromosome"/>
</dbReference>
<proteinExistence type="predicted"/>
<name>A0ABY8VVU5_9MYCO</name>
<dbReference type="InterPro" id="IPR058502">
    <property type="entry name" value="PLL-like_beta-prop"/>
</dbReference>
<evidence type="ECO:0000259" key="1">
    <source>
        <dbReference type="Pfam" id="PF26607"/>
    </source>
</evidence>
<dbReference type="Gene3D" id="2.120.10.70">
    <property type="entry name" value="Fucose-specific lectin"/>
    <property type="match status" value="2"/>
</dbReference>
<reference evidence="2 3" key="1">
    <citation type="journal article" date="2023" name="Microbiol. Resour. Announc.">
        <title>Complete Genome Sequence of Mycobacterium wuenschmanii, a novel Nontuberculous Mycobacterium Isolated from a captive population of Amazon Milk Frogs.</title>
        <authorList>
            <person name="Hicks J."/>
            <person name="Zeineldin M."/>
            <person name="Ward H."/>
            <person name="Wuenschmann A."/>
            <person name="Camp P."/>
            <person name="Farrell D."/>
            <person name="Lehman K."/>
            <person name="Thacker T."/>
            <person name="Cuthbert E."/>
        </authorList>
    </citation>
    <scope>NUCLEOTIDE SEQUENCE [LARGE SCALE GENOMIC DNA]</scope>
    <source>
        <strain evidence="2 3">Wuenschmanii</strain>
    </source>
</reference>